<accession>A0A7W7GQ10</accession>
<dbReference type="AlphaFoldDB" id="A0A7W7GQ10"/>
<evidence type="ECO:0000256" key="1">
    <source>
        <dbReference type="SAM" id="MobiDB-lite"/>
    </source>
</evidence>
<dbReference type="EMBL" id="JACHNA010000001">
    <property type="protein sequence ID" value="MBB4736169.1"/>
    <property type="molecule type" value="Genomic_DNA"/>
</dbReference>
<evidence type="ECO:0000313" key="3">
    <source>
        <dbReference type="Proteomes" id="UP000540191"/>
    </source>
</evidence>
<name>A0A7W7GQ10_9MICC</name>
<comment type="caution">
    <text evidence="2">The sequence shown here is derived from an EMBL/GenBank/DDBJ whole genome shotgun (WGS) entry which is preliminary data.</text>
</comment>
<gene>
    <name evidence="2" type="ORF">HDA30_001677</name>
</gene>
<dbReference type="Proteomes" id="UP000540191">
    <property type="component" value="Unassembled WGS sequence"/>
</dbReference>
<dbReference type="InterPro" id="IPR021804">
    <property type="entry name" value="DUF3375"/>
</dbReference>
<feature type="compositionally biased region" description="Basic and acidic residues" evidence="1">
    <location>
        <begin position="492"/>
        <end position="509"/>
    </location>
</feature>
<organism evidence="2 3">
    <name type="scientific">Micrococcus cohnii</name>
    <dbReference type="NCBI Taxonomy" id="993416"/>
    <lineage>
        <taxon>Bacteria</taxon>
        <taxon>Bacillati</taxon>
        <taxon>Actinomycetota</taxon>
        <taxon>Actinomycetes</taxon>
        <taxon>Micrococcales</taxon>
        <taxon>Micrococcaceae</taxon>
        <taxon>Micrococcus</taxon>
    </lineage>
</organism>
<dbReference type="RefSeq" id="WP_184241827.1">
    <property type="nucleotide sequence ID" value="NZ_JACHNA010000001.1"/>
</dbReference>
<sequence>MDTMRIEGAYQRASSAFSGPTLGLLHGRHAPFVVAALGVMFTSERTAVAVADAHVEVEAMLERLRAAGHDDDERGLPAGTGRDVCRRWTQRGWLVTQIDDGVESYRLSAQAVDALEVAGRTGVGRAKVSGSRVRTLLDSIDQLAQDAEPDPARRIERLEAERDALDARIARLRAGDRRGEADGTGVGEEQLREEAENVLHLARELPADFARVAESITRNQREVVTRLRADDSPAGAVLRAYLEQADQIMEATPEGRAFVGALRMIGDPEQIDRLTGQIDAVLALPFVRLLSDEQRGELAAVARRVEHGVDQVLAAQRRASHVITAQVRTHDPARDREVDDLLRRVMTGLQRWTQDTDGAAADPVEPLRTFPVAAVGNLRQSVKDPRPPGRPAPLRADDADARFVDADTRAWGGPHYRQLEEHLAAFDAEQVDLAAAFESAADEVRRPADLLGLLELAHRNGMADGQEVSIVETRRPDGSRRRFAFQSLTVHTRRDEGRADDGTADRAADDAAPTADPAQTSHTDPTEDVAP</sequence>
<reference evidence="2 3" key="1">
    <citation type="submission" date="2020-08" db="EMBL/GenBank/DDBJ databases">
        <title>Sequencing the genomes of 1000 actinobacteria strains.</title>
        <authorList>
            <person name="Klenk H.-P."/>
        </authorList>
    </citation>
    <scope>NUCLEOTIDE SEQUENCE [LARGE SCALE GENOMIC DNA]</scope>
    <source>
        <strain evidence="2 3">DSM 23974</strain>
    </source>
</reference>
<dbReference type="Pfam" id="PF11855">
    <property type="entry name" value="DUF3375"/>
    <property type="match status" value="1"/>
</dbReference>
<proteinExistence type="predicted"/>
<evidence type="ECO:0008006" key="4">
    <source>
        <dbReference type="Google" id="ProtNLM"/>
    </source>
</evidence>
<protein>
    <recommendedName>
        <fullName evidence="4">DUF3375 domain-containing protein</fullName>
    </recommendedName>
</protein>
<keyword evidence="3" id="KW-1185">Reference proteome</keyword>
<evidence type="ECO:0000313" key="2">
    <source>
        <dbReference type="EMBL" id="MBB4736169.1"/>
    </source>
</evidence>
<feature type="region of interest" description="Disordered" evidence="1">
    <location>
        <begin position="489"/>
        <end position="531"/>
    </location>
</feature>